<keyword evidence="10" id="KW-1185">Reference proteome</keyword>
<sequence length="310" mass="34352">MKRLLVVNADDFGYSDERDAGIVECYRKGHISSVSLLVNGVRAENAAKLAKQYNIATGLHVNLTEGHTIGQGYRTLTRNGCLLGKFGFREAVKEGKLDIIEVRREIQAQIDKFRDLMGETPYHADGHQHIHVIPGIVETFAAVLSENGVKVTRLPNERGVASEVWATPQKAEFMTELVHQTEAASKVFTSHKLWTCDGFVGLRTMGSNMTVDRVTSHLSEVFDVTGSSDSDKQKLIAACSQEKVLSCEWMVHPGHVTSGEGGCGEGPDEFSQSLDRQHEMDILSDKAILDIYKCMNIKLTNFQNCVNRIK</sequence>
<dbReference type="GO" id="GO:0046872">
    <property type="term" value="F:metal ion binding"/>
    <property type="evidence" value="ECO:0007669"/>
    <property type="project" value="UniProtKB-KW"/>
</dbReference>
<evidence type="ECO:0000256" key="1">
    <source>
        <dbReference type="ARBA" id="ARBA00001946"/>
    </source>
</evidence>
<comment type="caution">
    <text evidence="9">The sequence shown here is derived from an EMBL/GenBank/DDBJ whole genome shotgun (WGS) entry which is preliminary data.</text>
</comment>
<evidence type="ECO:0000313" key="10">
    <source>
        <dbReference type="Proteomes" id="UP000242188"/>
    </source>
</evidence>
<dbReference type="PANTHER" id="PTHR31609">
    <property type="entry name" value="YDJC DEACETYLASE FAMILY MEMBER"/>
    <property type="match status" value="1"/>
</dbReference>
<comment type="cofactor">
    <cofactor evidence="1">
        <name>Mg(2+)</name>
        <dbReference type="ChEBI" id="CHEBI:18420"/>
    </cofactor>
</comment>
<keyword evidence="8" id="KW-0119">Carbohydrate metabolism</keyword>
<dbReference type="Pfam" id="PF04794">
    <property type="entry name" value="YdjC"/>
    <property type="match status" value="1"/>
</dbReference>
<dbReference type="Proteomes" id="UP000242188">
    <property type="component" value="Unassembled WGS sequence"/>
</dbReference>
<dbReference type="SUPFAM" id="SSF88713">
    <property type="entry name" value="Glycoside hydrolase/deacetylase"/>
    <property type="match status" value="1"/>
</dbReference>
<accession>A0A210QHK5</accession>
<evidence type="ECO:0000256" key="8">
    <source>
        <dbReference type="ARBA" id="ARBA00023277"/>
    </source>
</evidence>
<dbReference type="GO" id="GO:0019213">
    <property type="term" value="F:deacetylase activity"/>
    <property type="evidence" value="ECO:0007669"/>
    <property type="project" value="TreeGrafter"/>
</dbReference>
<evidence type="ECO:0000256" key="6">
    <source>
        <dbReference type="ARBA" id="ARBA00022801"/>
    </source>
</evidence>
<evidence type="ECO:0000256" key="5">
    <source>
        <dbReference type="ARBA" id="ARBA00022723"/>
    </source>
</evidence>
<reference evidence="9 10" key="1">
    <citation type="journal article" date="2017" name="Nat. Ecol. Evol.">
        <title>Scallop genome provides insights into evolution of bilaterian karyotype and development.</title>
        <authorList>
            <person name="Wang S."/>
            <person name="Zhang J."/>
            <person name="Jiao W."/>
            <person name="Li J."/>
            <person name="Xun X."/>
            <person name="Sun Y."/>
            <person name="Guo X."/>
            <person name="Huan P."/>
            <person name="Dong B."/>
            <person name="Zhang L."/>
            <person name="Hu X."/>
            <person name="Sun X."/>
            <person name="Wang J."/>
            <person name="Zhao C."/>
            <person name="Wang Y."/>
            <person name="Wang D."/>
            <person name="Huang X."/>
            <person name="Wang R."/>
            <person name="Lv J."/>
            <person name="Li Y."/>
            <person name="Zhang Z."/>
            <person name="Liu B."/>
            <person name="Lu W."/>
            <person name="Hui Y."/>
            <person name="Liang J."/>
            <person name="Zhou Z."/>
            <person name="Hou R."/>
            <person name="Li X."/>
            <person name="Liu Y."/>
            <person name="Li H."/>
            <person name="Ning X."/>
            <person name="Lin Y."/>
            <person name="Zhao L."/>
            <person name="Xing Q."/>
            <person name="Dou J."/>
            <person name="Li Y."/>
            <person name="Mao J."/>
            <person name="Guo H."/>
            <person name="Dou H."/>
            <person name="Li T."/>
            <person name="Mu C."/>
            <person name="Jiang W."/>
            <person name="Fu Q."/>
            <person name="Fu X."/>
            <person name="Miao Y."/>
            <person name="Liu J."/>
            <person name="Yu Q."/>
            <person name="Li R."/>
            <person name="Liao H."/>
            <person name="Li X."/>
            <person name="Kong Y."/>
            <person name="Jiang Z."/>
            <person name="Chourrout D."/>
            <person name="Li R."/>
            <person name="Bao Z."/>
        </authorList>
    </citation>
    <scope>NUCLEOTIDE SEQUENCE [LARGE SCALE GENOMIC DNA]</scope>
    <source>
        <strain evidence="9 10">PY_sf001</strain>
    </source>
</reference>
<comment type="function">
    <text evidence="2">Probably catalyzes the deacetylation of acetylated carbohydrates an important step in the degradation of oligosaccharides.</text>
</comment>
<dbReference type="GO" id="GO:0005975">
    <property type="term" value="P:carbohydrate metabolic process"/>
    <property type="evidence" value="ECO:0007669"/>
    <property type="project" value="InterPro"/>
</dbReference>
<dbReference type="Gene3D" id="3.20.20.370">
    <property type="entry name" value="Glycoside hydrolase/deacetylase"/>
    <property type="match status" value="1"/>
</dbReference>
<protein>
    <recommendedName>
        <fullName evidence="4">Carbohydrate deacetylase</fullName>
    </recommendedName>
</protein>
<dbReference type="OrthoDB" id="8908051at2759"/>
<evidence type="ECO:0000256" key="4">
    <source>
        <dbReference type="ARBA" id="ARBA00018477"/>
    </source>
</evidence>
<organism evidence="9 10">
    <name type="scientific">Mizuhopecten yessoensis</name>
    <name type="common">Japanese scallop</name>
    <name type="synonym">Patinopecten yessoensis</name>
    <dbReference type="NCBI Taxonomy" id="6573"/>
    <lineage>
        <taxon>Eukaryota</taxon>
        <taxon>Metazoa</taxon>
        <taxon>Spiralia</taxon>
        <taxon>Lophotrochozoa</taxon>
        <taxon>Mollusca</taxon>
        <taxon>Bivalvia</taxon>
        <taxon>Autobranchia</taxon>
        <taxon>Pteriomorphia</taxon>
        <taxon>Pectinida</taxon>
        <taxon>Pectinoidea</taxon>
        <taxon>Pectinidae</taxon>
        <taxon>Mizuhopecten</taxon>
    </lineage>
</organism>
<proteinExistence type="inferred from homology"/>
<evidence type="ECO:0000256" key="7">
    <source>
        <dbReference type="ARBA" id="ARBA00022842"/>
    </source>
</evidence>
<comment type="similarity">
    <text evidence="3">Belongs to the YdjC deacetylase family.</text>
</comment>
<dbReference type="AlphaFoldDB" id="A0A210QHK5"/>
<evidence type="ECO:0000313" key="9">
    <source>
        <dbReference type="EMBL" id="OWF48232.1"/>
    </source>
</evidence>
<dbReference type="InterPro" id="IPR006879">
    <property type="entry name" value="YdjC-like"/>
</dbReference>
<dbReference type="EMBL" id="NEDP02003636">
    <property type="protein sequence ID" value="OWF48232.1"/>
    <property type="molecule type" value="Genomic_DNA"/>
</dbReference>
<evidence type="ECO:0000256" key="2">
    <source>
        <dbReference type="ARBA" id="ARBA00003451"/>
    </source>
</evidence>
<evidence type="ECO:0000256" key="3">
    <source>
        <dbReference type="ARBA" id="ARBA00008843"/>
    </source>
</evidence>
<name>A0A210QHK5_MIZYE</name>
<dbReference type="PANTHER" id="PTHR31609:SF1">
    <property type="entry name" value="CARBOHYDRATE DEACETYLASE"/>
    <property type="match status" value="1"/>
</dbReference>
<dbReference type="InterPro" id="IPR011330">
    <property type="entry name" value="Glyco_hydro/deAcase_b/a-brl"/>
</dbReference>
<keyword evidence="7" id="KW-0460">Magnesium</keyword>
<dbReference type="STRING" id="6573.A0A210QHK5"/>
<gene>
    <name evidence="9" type="ORF">KP79_PYT16278</name>
</gene>
<dbReference type="GO" id="GO:0016787">
    <property type="term" value="F:hydrolase activity"/>
    <property type="evidence" value="ECO:0007669"/>
    <property type="project" value="UniProtKB-KW"/>
</dbReference>
<keyword evidence="5" id="KW-0479">Metal-binding</keyword>
<keyword evidence="6" id="KW-0378">Hydrolase</keyword>